<gene>
    <name evidence="2" type="ORF">ABZ508_26500</name>
</gene>
<feature type="domain" description="Putative exodeoxyribonuclease 8 PDDEXK-like" evidence="1">
    <location>
        <begin position="100"/>
        <end position="260"/>
    </location>
</feature>
<dbReference type="EMBL" id="JBEXZR010000029">
    <property type="protein sequence ID" value="MEU0710917.1"/>
    <property type="molecule type" value="Genomic_DNA"/>
</dbReference>
<comment type="caution">
    <text evidence="2">The sequence shown here is derived from an EMBL/GenBank/DDBJ whole genome shotgun (WGS) entry which is preliminary data.</text>
</comment>
<reference evidence="2 3" key="1">
    <citation type="submission" date="2024-06" db="EMBL/GenBank/DDBJ databases">
        <title>The Natural Products Discovery Center: Release of the First 8490 Sequenced Strains for Exploring Actinobacteria Biosynthetic Diversity.</title>
        <authorList>
            <person name="Kalkreuter E."/>
            <person name="Kautsar S.A."/>
            <person name="Yang D."/>
            <person name="Bader C.D."/>
            <person name="Teijaro C.N."/>
            <person name="Fluegel L."/>
            <person name="Davis C.M."/>
            <person name="Simpson J.R."/>
            <person name="Lauterbach L."/>
            <person name="Steele A.D."/>
            <person name="Gui C."/>
            <person name="Meng S."/>
            <person name="Li G."/>
            <person name="Viehrig K."/>
            <person name="Ye F."/>
            <person name="Su P."/>
            <person name="Kiefer A.F."/>
            <person name="Nichols A."/>
            <person name="Cepeda A.J."/>
            <person name="Yan W."/>
            <person name="Fan B."/>
            <person name="Jiang Y."/>
            <person name="Adhikari A."/>
            <person name="Zheng C.-J."/>
            <person name="Schuster L."/>
            <person name="Cowan T.M."/>
            <person name="Smanski M.J."/>
            <person name="Chevrette M.G."/>
            <person name="De Carvalho L.P.S."/>
            <person name="Shen B."/>
        </authorList>
    </citation>
    <scope>NUCLEOTIDE SEQUENCE [LARGE SCALE GENOMIC DNA]</scope>
    <source>
        <strain evidence="2 3">NPDC006337</strain>
    </source>
</reference>
<accession>A0ABV2WC16</accession>
<dbReference type="InterPro" id="IPR024432">
    <property type="entry name" value="Put_RecE_PDDEXK-like_dom"/>
</dbReference>
<name>A0ABV2WC16_9ACTN</name>
<dbReference type="RefSeq" id="WP_359655366.1">
    <property type="nucleotide sequence ID" value="NZ_JBEXZP010000082.1"/>
</dbReference>
<dbReference type="InterPro" id="IPR011604">
    <property type="entry name" value="PDDEXK-like_dom_sf"/>
</dbReference>
<keyword evidence="3" id="KW-1185">Reference proteome</keyword>
<sequence length="284" mass="31946">MTTTAEAPVVVDDMPIDEYHAHPSLSSTGARKLLPPSCPAQYWYDRDHPQPPKKEFDYGHAAHKFVLGDGPDIDVLEFDSYQTKKAQAQRDEARDMGAVPLLRHEYEQVQAMAAAIRQHPIAGPLFKPGTGIAEQSIFWTDPATGVRCRCRPDWRKPLPGLTLCADYKTTPDASPAAVSKAIEKYAYHQQDPWYTDGIYAAFDPSDVRFVFVFQSKNAPYLVTVRELDQQARDIGRARNERALRIYAECQATGIWPDWTGPVTEIPTIALPTWAAIRESEEYLP</sequence>
<dbReference type="Pfam" id="PF12684">
    <property type="entry name" value="DUF3799"/>
    <property type="match status" value="1"/>
</dbReference>
<evidence type="ECO:0000259" key="1">
    <source>
        <dbReference type="Pfam" id="PF12684"/>
    </source>
</evidence>
<protein>
    <submittedName>
        <fullName evidence="2">PD-(D/E)XK nuclease-like domain-containing protein</fullName>
    </submittedName>
</protein>
<dbReference type="Proteomes" id="UP001550378">
    <property type="component" value="Unassembled WGS sequence"/>
</dbReference>
<evidence type="ECO:0000313" key="3">
    <source>
        <dbReference type="Proteomes" id="UP001550378"/>
    </source>
</evidence>
<evidence type="ECO:0000313" key="2">
    <source>
        <dbReference type="EMBL" id="MEU0710917.1"/>
    </source>
</evidence>
<dbReference type="Gene3D" id="3.90.320.10">
    <property type="match status" value="1"/>
</dbReference>
<organism evidence="2 3">
    <name type="scientific">Streptomyces lavendulocolor</name>
    <dbReference type="NCBI Taxonomy" id="67316"/>
    <lineage>
        <taxon>Bacteria</taxon>
        <taxon>Bacillati</taxon>
        <taxon>Actinomycetota</taxon>
        <taxon>Actinomycetes</taxon>
        <taxon>Kitasatosporales</taxon>
        <taxon>Streptomycetaceae</taxon>
        <taxon>Streptomyces</taxon>
    </lineage>
</organism>
<proteinExistence type="predicted"/>